<feature type="compositionally biased region" description="Basic and acidic residues" evidence="1">
    <location>
        <begin position="84"/>
        <end position="95"/>
    </location>
</feature>
<evidence type="ECO:0000313" key="3">
    <source>
        <dbReference type="Proteomes" id="UP000664940"/>
    </source>
</evidence>
<dbReference type="EMBL" id="JABVXQ010000006">
    <property type="protein sequence ID" value="KAF6104182.1"/>
    <property type="molecule type" value="Genomic_DNA"/>
</dbReference>
<feature type="region of interest" description="Disordered" evidence="1">
    <location>
        <begin position="74"/>
        <end position="95"/>
    </location>
</feature>
<proteinExistence type="predicted"/>
<evidence type="ECO:0000256" key="1">
    <source>
        <dbReference type="SAM" id="MobiDB-lite"/>
    </source>
</evidence>
<gene>
    <name evidence="2" type="ORF">HJG60_011200</name>
</gene>
<reference evidence="2 3" key="1">
    <citation type="journal article" date="2020" name="Nature">
        <title>Six reference-quality genomes reveal evolution of bat adaptations.</title>
        <authorList>
            <person name="Jebb D."/>
            <person name="Huang Z."/>
            <person name="Pippel M."/>
            <person name="Hughes G.M."/>
            <person name="Lavrichenko K."/>
            <person name="Devanna P."/>
            <person name="Winkler S."/>
            <person name="Jermiin L.S."/>
            <person name="Skirmuntt E.C."/>
            <person name="Katzourakis A."/>
            <person name="Burkitt-Gray L."/>
            <person name="Ray D.A."/>
            <person name="Sullivan K.A.M."/>
            <person name="Roscito J.G."/>
            <person name="Kirilenko B.M."/>
            <person name="Davalos L.M."/>
            <person name="Corthals A.P."/>
            <person name="Power M.L."/>
            <person name="Jones G."/>
            <person name="Ransome R.D."/>
            <person name="Dechmann D.K.N."/>
            <person name="Locatelli A.G."/>
            <person name="Puechmaille S.J."/>
            <person name="Fedrigo O."/>
            <person name="Jarvis E.D."/>
            <person name="Hiller M."/>
            <person name="Vernes S.C."/>
            <person name="Myers E.W."/>
            <person name="Teeling E.C."/>
        </authorList>
    </citation>
    <scope>NUCLEOTIDE SEQUENCE [LARGE SCALE GENOMIC DNA]</scope>
    <source>
        <strain evidence="2">Bat1K_MPI-CBG_1</strain>
    </source>
</reference>
<dbReference type="Proteomes" id="UP000664940">
    <property type="component" value="Unassembled WGS sequence"/>
</dbReference>
<name>A0A834E7J9_9CHIR</name>
<organism evidence="2 3">
    <name type="scientific">Phyllostomus discolor</name>
    <name type="common">pale spear-nosed bat</name>
    <dbReference type="NCBI Taxonomy" id="89673"/>
    <lineage>
        <taxon>Eukaryota</taxon>
        <taxon>Metazoa</taxon>
        <taxon>Chordata</taxon>
        <taxon>Craniata</taxon>
        <taxon>Vertebrata</taxon>
        <taxon>Euteleostomi</taxon>
        <taxon>Mammalia</taxon>
        <taxon>Eutheria</taxon>
        <taxon>Laurasiatheria</taxon>
        <taxon>Chiroptera</taxon>
        <taxon>Yangochiroptera</taxon>
        <taxon>Phyllostomidae</taxon>
        <taxon>Phyllostominae</taxon>
        <taxon>Phyllostomus</taxon>
    </lineage>
</organism>
<dbReference type="AlphaFoldDB" id="A0A834E7J9"/>
<sequence>MRNREHLLVWMEPFQNVGKNQEEKPALKERNAVSQRKEVVLRLRDLEGTWIKAKSKSKVSKPGGSPVMCSKQLGAKGKKVAKKMPGEWRSRTSTEGHSCRSHWAKLRMEAMELRSTSPSRRQASFEAAWISARAHCPRSRFRQARITRAPRRASSWDTAFPMPVEEQPASRLVREVTRGQWGKGPEVLTCMYCFFLCPPC</sequence>
<accession>A0A834E7J9</accession>
<evidence type="ECO:0000313" key="2">
    <source>
        <dbReference type="EMBL" id="KAF6104182.1"/>
    </source>
</evidence>
<protein>
    <submittedName>
        <fullName evidence="2">Uncharacterized protein</fullName>
    </submittedName>
</protein>
<comment type="caution">
    <text evidence="2">The sequence shown here is derived from an EMBL/GenBank/DDBJ whole genome shotgun (WGS) entry which is preliminary data.</text>
</comment>